<evidence type="ECO:0000259" key="6">
    <source>
        <dbReference type="PROSITE" id="PS50002"/>
    </source>
</evidence>
<dbReference type="PROSITE" id="PS50108">
    <property type="entry name" value="CRIB"/>
    <property type="match status" value="1"/>
</dbReference>
<feature type="transmembrane region" description="Helical" evidence="4">
    <location>
        <begin position="246"/>
        <end position="269"/>
    </location>
</feature>
<dbReference type="InterPro" id="IPR001452">
    <property type="entry name" value="SH3_domain"/>
</dbReference>
<dbReference type="Pfam" id="PF14604">
    <property type="entry name" value="SH3_9"/>
    <property type="match status" value="1"/>
</dbReference>
<feature type="region of interest" description="Disordered" evidence="3">
    <location>
        <begin position="510"/>
        <end position="572"/>
    </location>
</feature>
<keyword evidence="4" id="KW-1133">Transmembrane helix</keyword>
<organism evidence="8 9">
    <name type="scientific">Linderina pennispora</name>
    <dbReference type="NCBI Taxonomy" id="61395"/>
    <lineage>
        <taxon>Eukaryota</taxon>
        <taxon>Fungi</taxon>
        <taxon>Fungi incertae sedis</taxon>
        <taxon>Zoopagomycota</taxon>
        <taxon>Kickxellomycotina</taxon>
        <taxon>Kickxellomycetes</taxon>
        <taxon>Kickxellales</taxon>
        <taxon>Kickxellaceae</taxon>
        <taxon>Linderina</taxon>
    </lineage>
</organism>
<keyword evidence="4" id="KW-0472">Membrane</keyword>
<name>A0A1Y1WC38_9FUNG</name>
<feature type="compositionally biased region" description="Polar residues" evidence="3">
    <location>
        <begin position="389"/>
        <end position="398"/>
    </location>
</feature>
<protein>
    <recommendedName>
        <fullName evidence="10">SH3 domain-containing protein</fullName>
    </recommendedName>
</protein>
<dbReference type="GeneID" id="63807936"/>
<keyword evidence="1 2" id="KW-0728">SH3 domain</keyword>
<feature type="chain" id="PRO_5012123996" description="SH3 domain-containing protein" evidence="5">
    <location>
        <begin position="24"/>
        <end position="611"/>
    </location>
</feature>
<evidence type="ECO:0000313" key="8">
    <source>
        <dbReference type="EMBL" id="ORX71111.1"/>
    </source>
</evidence>
<keyword evidence="5" id="KW-0732">Signal</keyword>
<dbReference type="PROSITE" id="PS50002">
    <property type="entry name" value="SH3"/>
    <property type="match status" value="1"/>
</dbReference>
<feature type="region of interest" description="Disordered" evidence="3">
    <location>
        <begin position="377"/>
        <end position="405"/>
    </location>
</feature>
<feature type="domain" description="CRIB" evidence="7">
    <location>
        <begin position="527"/>
        <end position="542"/>
    </location>
</feature>
<comment type="caution">
    <text evidence="8">The sequence shown here is derived from an EMBL/GenBank/DDBJ whole genome shotgun (WGS) entry which is preliminary data.</text>
</comment>
<gene>
    <name evidence="8" type="ORF">DL89DRAFT_321544</name>
</gene>
<dbReference type="OrthoDB" id="5340910at2759"/>
<proteinExistence type="predicted"/>
<dbReference type="Proteomes" id="UP000193922">
    <property type="component" value="Unassembled WGS sequence"/>
</dbReference>
<keyword evidence="9" id="KW-1185">Reference proteome</keyword>
<dbReference type="InterPro" id="IPR036028">
    <property type="entry name" value="SH3-like_dom_sf"/>
</dbReference>
<dbReference type="SUPFAM" id="SSF50044">
    <property type="entry name" value="SH3-domain"/>
    <property type="match status" value="1"/>
</dbReference>
<evidence type="ECO:0000259" key="7">
    <source>
        <dbReference type="PROSITE" id="PS50108"/>
    </source>
</evidence>
<evidence type="ECO:0000256" key="4">
    <source>
        <dbReference type="SAM" id="Phobius"/>
    </source>
</evidence>
<feature type="signal peptide" evidence="5">
    <location>
        <begin position="1"/>
        <end position="23"/>
    </location>
</feature>
<dbReference type="STRING" id="61395.A0A1Y1WC38"/>
<reference evidence="8 9" key="1">
    <citation type="submission" date="2016-07" db="EMBL/GenBank/DDBJ databases">
        <title>Pervasive Adenine N6-methylation of Active Genes in Fungi.</title>
        <authorList>
            <consortium name="DOE Joint Genome Institute"/>
            <person name="Mondo S.J."/>
            <person name="Dannebaum R.O."/>
            <person name="Kuo R.C."/>
            <person name="Labutti K."/>
            <person name="Haridas S."/>
            <person name="Kuo A."/>
            <person name="Salamov A."/>
            <person name="Ahrendt S.R."/>
            <person name="Lipzen A."/>
            <person name="Sullivan W."/>
            <person name="Andreopoulos W.B."/>
            <person name="Clum A."/>
            <person name="Lindquist E."/>
            <person name="Daum C."/>
            <person name="Ramamoorthy G.K."/>
            <person name="Gryganskyi A."/>
            <person name="Culley D."/>
            <person name="Magnuson J.K."/>
            <person name="James T.Y."/>
            <person name="O'Malley M.A."/>
            <person name="Stajich J.E."/>
            <person name="Spatafora J.W."/>
            <person name="Visel A."/>
            <person name="Grigoriev I.V."/>
        </authorList>
    </citation>
    <scope>NUCLEOTIDE SEQUENCE [LARGE SCALE GENOMIC DNA]</scope>
    <source>
        <strain evidence="8 9">ATCC 12442</strain>
    </source>
</reference>
<dbReference type="InterPro" id="IPR000095">
    <property type="entry name" value="CRIB_dom"/>
</dbReference>
<evidence type="ECO:0008006" key="10">
    <source>
        <dbReference type="Google" id="ProtNLM"/>
    </source>
</evidence>
<sequence length="611" mass="66449">MTCTLKKLGLALVAIAHISGTNAECLSLKEFISTNATARFVWYPPNDINAFDKALTEYVNGQSNLDEFQAVFRCSGLDKLGGFQKDHGQSVIRFHRSIICADLIASKDNTDECYRQNTKGKRDLDPGMELVKMAAMWVDSLETIVSNSTLCTASPGINREATLQSLRDKCKSAPYNGVKGSCVNGDDNEPGTCGFQRVEDWCKHCKYASDYPDACMTAGVHISSGSTNSIASKTKDLEKQAHQERLYRIAAIVLSIAVGICLIALMILIADFGAENTGLDGVLGMAERVDKTMDFVDCFVSAVGKPRPVIRHFFARRDDEISLQQGDIVTLQMAFDDGWVVGKNLTTGGEGTFPLMCVMDNLPPSMPAQWSVLPESKMASNENVRKPSQAVTRSPQNDSGSMVSNSSYYHSSIGISAMGNMSDQVRRGGLGNVSRMSNLTVAPNITRTNIPSQTSSRSKVAVEGNRENTSIISRLLGAFGRTGATNLEPMSEESGSAVQMFKRLVSAPFGNRETTSTDAGVEKSSHSGRPSSFNVNHVVHVGIDTRQYPRPSDTPRNVSDSRQNVRAGERGYFRQPAIDGREIAEVVRQRTVGNASAETYQTAEQMVHGNN</sequence>
<evidence type="ECO:0000256" key="5">
    <source>
        <dbReference type="SAM" id="SignalP"/>
    </source>
</evidence>
<dbReference type="Gene3D" id="2.30.30.40">
    <property type="entry name" value="SH3 Domains"/>
    <property type="match status" value="1"/>
</dbReference>
<keyword evidence="4" id="KW-0812">Transmembrane</keyword>
<evidence type="ECO:0000256" key="1">
    <source>
        <dbReference type="ARBA" id="ARBA00022443"/>
    </source>
</evidence>
<evidence type="ECO:0000256" key="2">
    <source>
        <dbReference type="PROSITE-ProRule" id="PRU00192"/>
    </source>
</evidence>
<evidence type="ECO:0000313" key="9">
    <source>
        <dbReference type="Proteomes" id="UP000193922"/>
    </source>
</evidence>
<dbReference type="EMBL" id="MCFD01000004">
    <property type="protein sequence ID" value="ORX71111.1"/>
    <property type="molecule type" value="Genomic_DNA"/>
</dbReference>
<evidence type="ECO:0000256" key="3">
    <source>
        <dbReference type="SAM" id="MobiDB-lite"/>
    </source>
</evidence>
<accession>A0A1Y1WC38</accession>
<feature type="compositionally biased region" description="Polar residues" evidence="3">
    <location>
        <begin position="554"/>
        <end position="564"/>
    </location>
</feature>
<dbReference type="RefSeq" id="XP_040744626.1">
    <property type="nucleotide sequence ID" value="XM_040891288.1"/>
</dbReference>
<feature type="domain" description="SH3" evidence="6">
    <location>
        <begin position="302"/>
        <end position="363"/>
    </location>
</feature>
<dbReference type="AlphaFoldDB" id="A0A1Y1WC38"/>